<dbReference type="AlphaFoldDB" id="A0ABD2P023"/>
<proteinExistence type="predicted"/>
<evidence type="ECO:0000313" key="2">
    <source>
        <dbReference type="Proteomes" id="UP001516400"/>
    </source>
</evidence>
<sequence length="189" mass="21612">MENFLEVKSSLMPSHALEDEEADEVLIIPQQNASSDVESEFEADNDDEYGLQSEFEAQNSTNSQILQSVEFEEIENGLVDDEMKTQTINKIMMKLTSIVIKTKIQMKIHPRIFFPREVGKGDLNVNPIINHNLKGANRQKWNSISRAKSLNFGLGSSYEKAFTTSTELLRPIDYFKIFIVESIFELMVQ</sequence>
<organism evidence="1 2">
    <name type="scientific">Cryptolaemus montrouzieri</name>
    <dbReference type="NCBI Taxonomy" id="559131"/>
    <lineage>
        <taxon>Eukaryota</taxon>
        <taxon>Metazoa</taxon>
        <taxon>Ecdysozoa</taxon>
        <taxon>Arthropoda</taxon>
        <taxon>Hexapoda</taxon>
        <taxon>Insecta</taxon>
        <taxon>Pterygota</taxon>
        <taxon>Neoptera</taxon>
        <taxon>Endopterygota</taxon>
        <taxon>Coleoptera</taxon>
        <taxon>Polyphaga</taxon>
        <taxon>Cucujiformia</taxon>
        <taxon>Coccinelloidea</taxon>
        <taxon>Coccinellidae</taxon>
        <taxon>Scymninae</taxon>
        <taxon>Scymnini</taxon>
        <taxon>Cryptolaemus</taxon>
    </lineage>
</organism>
<gene>
    <name evidence="1" type="ORF">HHI36_018415</name>
</gene>
<comment type="caution">
    <text evidence="1">The sequence shown here is derived from an EMBL/GenBank/DDBJ whole genome shotgun (WGS) entry which is preliminary data.</text>
</comment>
<evidence type="ECO:0000313" key="1">
    <source>
        <dbReference type="EMBL" id="KAL3284253.1"/>
    </source>
</evidence>
<dbReference type="Proteomes" id="UP001516400">
    <property type="component" value="Unassembled WGS sequence"/>
</dbReference>
<dbReference type="EMBL" id="JABFTP020000165">
    <property type="protein sequence ID" value="KAL3284253.1"/>
    <property type="molecule type" value="Genomic_DNA"/>
</dbReference>
<reference evidence="1 2" key="1">
    <citation type="journal article" date="2021" name="BMC Biol.">
        <title>Horizontally acquired antibacterial genes associated with adaptive radiation of ladybird beetles.</title>
        <authorList>
            <person name="Li H.S."/>
            <person name="Tang X.F."/>
            <person name="Huang Y.H."/>
            <person name="Xu Z.Y."/>
            <person name="Chen M.L."/>
            <person name="Du X.Y."/>
            <person name="Qiu B.Y."/>
            <person name="Chen P.T."/>
            <person name="Zhang W."/>
            <person name="Slipinski A."/>
            <person name="Escalona H.E."/>
            <person name="Waterhouse R.M."/>
            <person name="Zwick A."/>
            <person name="Pang H."/>
        </authorList>
    </citation>
    <scope>NUCLEOTIDE SEQUENCE [LARGE SCALE GENOMIC DNA]</scope>
    <source>
        <strain evidence="1">SYSU2018</strain>
    </source>
</reference>
<keyword evidence="2" id="KW-1185">Reference proteome</keyword>
<name>A0ABD2P023_9CUCU</name>
<accession>A0ABD2P023</accession>
<protein>
    <submittedName>
        <fullName evidence="1">Uncharacterized protein</fullName>
    </submittedName>
</protein>